<evidence type="ECO:0000256" key="1">
    <source>
        <dbReference type="SAM" id="MobiDB-lite"/>
    </source>
</evidence>
<protein>
    <submittedName>
        <fullName evidence="2">Uncharacterized protein</fullName>
    </submittedName>
</protein>
<feature type="non-terminal residue" evidence="2">
    <location>
        <position position="1"/>
    </location>
</feature>
<reference evidence="3" key="1">
    <citation type="submission" date="2015-07" db="EMBL/GenBank/DDBJ databases">
        <title>The genome of Habropoda laboriosa.</title>
        <authorList>
            <person name="Pan H."/>
            <person name="Kapheim K."/>
        </authorList>
    </citation>
    <scope>NUCLEOTIDE SEQUENCE [LARGE SCALE GENOMIC DNA]</scope>
</reference>
<comment type="caution">
    <text evidence="2">The sequence shown here is derived from an EMBL/GenBank/DDBJ whole genome shotgun (WGS) entry which is preliminary data.</text>
</comment>
<name>A0A0L7QJI7_9HYME</name>
<accession>A0A0L7QJI7</accession>
<feature type="compositionally biased region" description="Polar residues" evidence="1">
    <location>
        <begin position="61"/>
        <end position="76"/>
    </location>
</feature>
<proteinExistence type="predicted"/>
<gene>
    <name evidence="2" type="ORF">WH47_00025</name>
</gene>
<evidence type="ECO:0000313" key="3">
    <source>
        <dbReference type="Proteomes" id="UP000053825"/>
    </source>
</evidence>
<sequence>THVFVRVDGVKGSLQNPYEGPYQIIKRENKTYVIRFKGKDITISIDRLKPAYILDNRLDTETYQTPRTAQSDTDTQAPRPGTEKEITCRQQQIRTRSGRTVRFPDRLQVGLQKCT</sequence>
<keyword evidence="3" id="KW-1185">Reference proteome</keyword>
<dbReference type="OrthoDB" id="7695055at2759"/>
<dbReference type="PANTHER" id="PTHR38681:SF1">
    <property type="entry name" value="RETROVIRUS-RELATED POL POLYPROTEIN FROM TRANSPOSON 412-LIKE PROTEIN"/>
    <property type="match status" value="1"/>
</dbReference>
<dbReference type="PANTHER" id="PTHR38681">
    <property type="entry name" value="RETROVIRUS-RELATED POL POLYPROTEIN FROM TRANSPOSON 412-LIKE PROTEIN-RELATED"/>
    <property type="match status" value="1"/>
</dbReference>
<evidence type="ECO:0000313" key="2">
    <source>
        <dbReference type="EMBL" id="KOC58778.1"/>
    </source>
</evidence>
<dbReference type="STRING" id="597456.A0A0L7QJI7"/>
<dbReference type="AlphaFoldDB" id="A0A0L7QJI7"/>
<feature type="region of interest" description="Disordered" evidence="1">
    <location>
        <begin position="59"/>
        <end position="100"/>
    </location>
</feature>
<dbReference type="EMBL" id="LHQN01049650">
    <property type="protein sequence ID" value="KOC58778.1"/>
    <property type="molecule type" value="Genomic_DNA"/>
</dbReference>
<dbReference type="Proteomes" id="UP000053825">
    <property type="component" value="Unassembled WGS sequence"/>
</dbReference>
<organism evidence="2 3">
    <name type="scientific">Habropoda laboriosa</name>
    <dbReference type="NCBI Taxonomy" id="597456"/>
    <lineage>
        <taxon>Eukaryota</taxon>
        <taxon>Metazoa</taxon>
        <taxon>Ecdysozoa</taxon>
        <taxon>Arthropoda</taxon>
        <taxon>Hexapoda</taxon>
        <taxon>Insecta</taxon>
        <taxon>Pterygota</taxon>
        <taxon>Neoptera</taxon>
        <taxon>Endopterygota</taxon>
        <taxon>Hymenoptera</taxon>
        <taxon>Apocrita</taxon>
        <taxon>Aculeata</taxon>
        <taxon>Apoidea</taxon>
        <taxon>Anthophila</taxon>
        <taxon>Apidae</taxon>
        <taxon>Habropoda</taxon>
    </lineage>
</organism>